<reference evidence="7" key="2">
    <citation type="submission" date="2023-11" db="UniProtKB">
        <authorList>
            <consortium name="WormBaseParasite"/>
        </authorList>
    </citation>
    <scope>IDENTIFICATION</scope>
</reference>
<keyword evidence="2 3" id="KW-0694">RNA-binding</keyword>
<name>A0AA85KA90_TRIRE</name>
<dbReference type="SUPFAM" id="SSF54928">
    <property type="entry name" value="RNA-binding domain, RBD"/>
    <property type="match status" value="3"/>
</dbReference>
<dbReference type="Gene3D" id="3.30.70.330">
    <property type="match status" value="3"/>
</dbReference>
<reference evidence="6" key="1">
    <citation type="submission" date="2022-06" db="EMBL/GenBank/DDBJ databases">
        <authorList>
            <person name="Berger JAMES D."/>
            <person name="Berger JAMES D."/>
        </authorList>
    </citation>
    <scope>NUCLEOTIDE SEQUENCE [LARGE SCALE GENOMIC DNA]</scope>
</reference>
<evidence type="ECO:0000256" key="4">
    <source>
        <dbReference type="SAM" id="MobiDB-lite"/>
    </source>
</evidence>
<feature type="compositionally biased region" description="Basic residues" evidence="4">
    <location>
        <begin position="23"/>
        <end position="40"/>
    </location>
</feature>
<dbReference type="InterPro" id="IPR035979">
    <property type="entry name" value="RBD_domain_sf"/>
</dbReference>
<evidence type="ECO:0000313" key="6">
    <source>
        <dbReference type="Proteomes" id="UP000050795"/>
    </source>
</evidence>
<dbReference type="PANTHER" id="PTHR23236:SF119">
    <property type="entry name" value="NUCLEAR RNA-BINDING PROTEIN SART-3"/>
    <property type="match status" value="1"/>
</dbReference>
<dbReference type="AlphaFoldDB" id="A0AA85KA90"/>
<organism evidence="6 7">
    <name type="scientific">Trichobilharzia regenti</name>
    <name type="common">Nasal bird schistosome</name>
    <dbReference type="NCBI Taxonomy" id="157069"/>
    <lineage>
        <taxon>Eukaryota</taxon>
        <taxon>Metazoa</taxon>
        <taxon>Spiralia</taxon>
        <taxon>Lophotrochozoa</taxon>
        <taxon>Platyhelminthes</taxon>
        <taxon>Trematoda</taxon>
        <taxon>Digenea</taxon>
        <taxon>Strigeidida</taxon>
        <taxon>Schistosomatoidea</taxon>
        <taxon>Schistosomatidae</taxon>
        <taxon>Trichobilharzia</taxon>
    </lineage>
</organism>
<dbReference type="Pfam" id="PF00076">
    <property type="entry name" value="RRM_1"/>
    <property type="match status" value="1"/>
</dbReference>
<feature type="domain" description="RRM" evidence="5">
    <location>
        <begin position="91"/>
        <end position="166"/>
    </location>
</feature>
<dbReference type="SMART" id="SM00360">
    <property type="entry name" value="RRM"/>
    <property type="match status" value="4"/>
</dbReference>
<sequence>MDSSMDVTACELEQIVGGNANFGKRKTDHTSRGTKKRPKILKADSESVEATSTTTTNTEVSPPECKVEANDTKSLSLLKEIQSILELRNQCTVKIHGLPAKTSITELETLVPGAKAYRLPWINYLHRCHGFAYIEFESEEDAVMHKERLNNQPYGDRALKASIGKFISECVDDYECKMLELHGLKYNVKRGEIARRFPSSTNIEILVNNDKRRPGTAHLTFASEEDAVNALKSRHGCSLRGRKTSVLFHMKTSKTSKNCLVVRGLSKNVSENDVLAVFPQASTANINRFRGEAQLMYDLEEDCLLDQKQAKNVVIGGHKVEVIAVSVNKQSVSHPTPNVTKHTDSNVERNVSSGIVIDRCTLPLSEESVRELFPDAINICVPTQLGTQNGVAYVEFASLSQAERAVRSADSKTMRVRMANPRG</sequence>
<dbReference type="GO" id="GO:0003723">
    <property type="term" value="F:RNA binding"/>
    <property type="evidence" value="ECO:0007669"/>
    <property type="project" value="UniProtKB-UniRule"/>
</dbReference>
<evidence type="ECO:0000256" key="3">
    <source>
        <dbReference type="PROSITE-ProRule" id="PRU00176"/>
    </source>
</evidence>
<dbReference type="PANTHER" id="PTHR23236">
    <property type="entry name" value="EUKARYOTIC TRANSLATION INITIATION FACTOR 4B/4H"/>
    <property type="match status" value="1"/>
</dbReference>
<evidence type="ECO:0000256" key="1">
    <source>
        <dbReference type="ARBA" id="ARBA00022737"/>
    </source>
</evidence>
<feature type="region of interest" description="Disordered" evidence="4">
    <location>
        <begin position="20"/>
        <end position="64"/>
    </location>
</feature>
<evidence type="ECO:0000313" key="7">
    <source>
        <dbReference type="WBParaSite" id="TREG1_69500.1"/>
    </source>
</evidence>
<dbReference type="InterPro" id="IPR000504">
    <property type="entry name" value="RRM_dom"/>
</dbReference>
<keyword evidence="1" id="KW-0677">Repeat</keyword>
<accession>A0AA85KA90</accession>
<feature type="domain" description="RRM" evidence="5">
    <location>
        <begin position="353"/>
        <end position="421"/>
    </location>
</feature>
<dbReference type="WBParaSite" id="TREG1_69500.1">
    <property type="protein sequence ID" value="TREG1_69500.1"/>
    <property type="gene ID" value="TREG1_69500"/>
</dbReference>
<keyword evidence="6" id="KW-1185">Reference proteome</keyword>
<evidence type="ECO:0000259" key="5">
    <source>
        <dbReference type="PROSITE" id="PS50102"/>
    </source>
</evidence>
<feature type="domain" description="RRM" evidence="5">
    <location>
        <begin position="177"/>
        <end position="251"/>
    </location>
</feature>
<feature type="compositionally biased region" description="Low complexity" evidence="4">
    <location>
        <begin position="48"/>
        <end position="64"/>
    </location>
</feature>
<evidence type="ECO:0000256" key="2">
    <source>
        <dbReference type="ARBA" id="ARBA00022884"/>
    </source>
</evidence>
<dbReference type="Proteomes" id="UP000050795">
    <property type="component" value="Unassembled WGS sequence"/>
</dbReference>
<dbReference type="InterPro" id="IPR012677">
    <property type="entry name" value="Nucleotide-bd_a/b_plait_sf"/>
</dbReference>
<protein>
    <recommendedName>
        <fullName evidence="5">RRM domain-containing protein</fullName>
    </recommendedName>
</protein>
<proteinExistence type="predicted"/>
<dbReference type="PROSITE" id="PS50102">
    <property type="entry name" value="RRM"/>
    <property type="match status" value="3"/>
</dbReference>